<reference evidence="4" key="1">
    <citation type="journal article" date="2015" name="PLoS Genet.">
        <title>Genome Sequence and Transcriptome Analyses of Chrysochromulina tobin: Metabolic Tools for Enhanced Algal Fitness in the Prominent Order Prymnesiales (Haptophyceae).</title>
        <authorList>
            <person name="Hovde B.T."/>
            <person name="Deodato C.R."/>
            <person name="Hunsperger H.M."/>
            <person name="Ryken S.A."/>
            <person name="Yost W."/>
            <person name="Jha R.K."/>
            <person name="Patterson J."/>
            <person name="Monnat R.J. Jr."/>
            <person name="Barlow S.B."/>
            <person name="Starkenburg S.R."/>
            <person name="Cattolico R.A."/>
        </authorList>
    </citation>
    <scope>NUCLEOTIDE SEQUENCE</scope>
    <source>
        <strain evidence="4">CCMP291</strain>
    </source>
</reference>
<comment type="caution">
    <text evidence="3">The sequence shown here is derived from an EMBL/GenBank/DDBJ whole genome shotgun (WGS) entry which is preliminary data.</text>
</comment>
<dbReference type="Gene3D" id="1.25.40.10">
    <property type="entry name" value="Tetratricopeptide repeat domain"/>
    <property type="match status" value="1"/>
</dbReference>
<dbReference type="AlphaFoldDB" id="A0A0M0K172"/>
<dbReference type="PROSITE" id="PS51375">
    <property type="entry name" value="PPR"/>
    <property type="match status" value="1"/>
</dbReference>
<dbReference type="EMBL" id="JWZX01001722">
    <property type="protein sequence ID" value="KOO32626.1"/>
    <property type="molecule type" value="Genomic_DNA"/>
</dbReference>
<keyword evidence="4" id="KW-1185">Reference proteome</keyword>
<dbReference type="Pfam" id="PF13812">
    <property type="entry name" value="PPR_3"/>
    <property type="match status" value="1"/>
</dbReference>
<evidence type="ECO:0000256" key="2">
    <source>
        <dbReference type="PROSITE-ProRule" id="PRU00708"/>
    </source>
</evidence>
<accession>A0A0M0K172</accession>
<protein>
    <submittedName>
        <fullName evidence="3">Pentatricopeptide repeat-containing protein</fullName>
    </submittedName>
</protein>
<evidence type="ECO:0000256" key="1">
    <source>
        <dbReference type="ARBA" id="ARBA00022737"/>
    </source>
</evidence>
<dbReference type="Proteomes" id="UP000037460">
    <property type="component" value="Unassembled WGS sequence"/>
</dbReference>
<evidence type="ECO:0000313" key="3">
    <source>
        <dbReference type="EMBL" id="KOO32626.1"/>
    </source>
</evidence>
<dbReference type="OrthoDB" id="185373at2759"/>
<dbReference type="InterPro" id="IPR011990">
    <property type="entry name" value="TPR-like_helical_dom_sf"/>
</dbReference>
<dbReference type="PANTHER" id="PTHR47447">
    <property type="entry name" value="OS03G0856100 PROTEIN"/>
    <property type="match status" value="1"/>
</dbReference>
<sequence length="285" mass="31914">MESDNSEDEALEMERMRRELRDDARKKVFRQHLTMRIDLAARECAEQRKAYLASAEDLLMTAHGMGLFELVAWNRLATEYKRHGMLTQVLHILRRVQALGEPGCPDVITFNIAIDALGKAQQFHLATECFQEMQAAEVKPTINTFTSLIDAAGKVCDIPAALGLLQLAMDSHVHPNVCTFTSLITACMNATDFDAGLVVLRHMHSYVHGPSREDPSEYFVPYNAFLIRAGRTGDVDKMSAVLDEMIKIARLSPPVSTFVFAVESCNVVGRHDLAWLAFEQMLLVC</sequence>
<keyword evidence="1" id="KW-0677">Repeat</keyword>
<feature type="repeat" description="PPR" evidence="2">
    <location>
        <begin position="106"/>
        <end position="140"/>
    </location>
</feature>
<dbReference type="Pfam" id="PF13041">
    <property type="entry name" value="PPR_2"/>
    <property type="match status" value="1"/>
</dbReference>
<dbReference type="NCBIfam" id="TIGR00756">
    <property type="entry name" value="PPR"/>
    <property type="match status" value="1"/>
</dbReference>
<dbReference type="InterPro" id="IPR002885">
    <property type="entry name" value="PPR_rpt"/>
</dbReference>
<dbReference type="PANTHER" id="PTHR47447:SF17">
    <property type="entry name" value="OS12G0638900 PROTEIN"/>
    <property type="match status" value="1"/>
</dbReference>
<organism evidence="3 4">
    <name type="scientific">Chrysochromulina tobinii</name>
    <dbReference type="NCBI Taxonomy" id="1460289"/>
    <lineage>
        <taxon>Eukaryota</taxon>
        <taxon>Haptista</taxon>
        <taxon>Haptophyta</taxon>
        <taxon>Prymnesiophyceae</taxon>
        <taxon>Prymnesiales</taxon>
        <taxon>Chrysochromulinaceae</taxon>
        <taxon>Chrysochromulina</taxon>
    </lineage>
</organism>
<name>A0A0M0K172_9EUKA</name>
<proteinExistence type="predicted"/>
<gene>
    <name evidence="3" type="ORF">Ctob_014592</name>
</gene>
<dbReference type="Pfam" id="PF01535">
    <property type="entry name" value="PPR"/>
    <property type="match status" value="1"/>
</dbReference>
<evidence type="ECO:0000313" key="4">
    <source>
        <dbReference type="Proteomes" id="UP000037460"/>
    </source>
</evidence>